<dbReference type="Proteomes" id="UP001165065">
    <property type="component" value="Unassembled WGS sequence"/>
</dbReference>
<comment type="caution">
    <text evidence="1">The sequence shown here is derived from an EMBL/GenBank/DDBJ whole genome shotgun (WGS) entry which is preliminary data.</text>
</comment>
<dbReference type="InterPro" id="IPR016024">
    <property type="entry name" value="ARM-type_fold"/>
</dbReference>
<evidence type="ECO:0000313" key="1">
    <source>
        <dbReference type="EMBL" id="GMI43887.1"/>
    </source>
</evidence>
<dbReference type="InterPro" id="IPR011989">
    <property type="entry name" value="ARM-like"/>
</dbReference>
<accession>A0A9W7LBU3</accession>
<proteinExistence type="predicted"/>
<dbReference type="Gene3D" id="1.25.10.10">
    <property type="entry name" value="Leucine-rich Repeat Variant"/>
    <property type="match status" value="1"/>
</dbReference>
<keyword evidence="2" id="KW-1185">Reference proteome</keyword>
<protein>
    <submittedName>
        <fullName evidence="1">Uncharacterized protein</fullName>
    </submittedName>
</protein>
<sequence length="370" mass="41016">MASQPKKANSIFAIVKMARNMRSFKLLNRGLVFEEGMPRLKQAAQRVMAACTLVESLRSLDRRQMELASDHFRMKCSNGPRGALILQDAGCIPVLVELLALEGTKNTKIVANCLYSTNMLCLETDFVLGLSQEKELPGRLDQLYRSENVAFRRFVASITCRMFNQLANVGMEHALVKGRSKREGGKNKEVLDTWTSGANGAAVAAAEGGADEDASSMLSLLVMLLDSDDPFILKQALFTLETLTYHFDNVVVLSSRFSSSLVPSLTNLLKHQEVEIVRMAAGVVDGIVCNSRLDKSVLRIARSGDLLGQLRSTLDTIINVDTKDLISRSLAKEQVHSAMFDMYCSLPRERKRFHGPESKRDEAVLKEANR</sequence>
<gene>
    <name evidence="1" type="ORF">TrCOL_g9133</name>
</gene>
<dbReference type="EMBL" id="BRYA01000202">
    <property type="protein sequence ID" value="GMI43887.1"/>
    <property type="molecule type" value="Genomic_DNA"/>
</dbReference>
<organism evidence="1 2">
    <name type="scientific">Triparma columacea</name>
    <dbReference type="NCBI Taxonomy" id="722753"/>
    <lineage>
        <taxon>Eukaryota</taxon>
        <taxon>Sar</taxon>
        <taxon>Stramenopiles</taxon>
        <taxon>Ochrophyta</taxon>
        <taxon>Bolidophyceae</taxon>
        <taxon>Parmales</taxon>
        <taxon>Triparmaceae</taxon>
        <taxon>Triparma</taxon>
    </lineage>
</organism>
<dbReference type="AlphaFoldDB" id="A0A9W7LBU3"/>
<name>A0A9W7LBU3_9STRA</name>
<dbReference type="OrthoDB" id="195736at2759"/>
<dbReference type="SUPFAM" id="SSF48371">
    <property type="entry name" value="ARM repeat"/>
    <property type="match status" value="1"/>
</dbReference>
<evidence type="ECO:0000313" key="2">
    <source>
        <dbReference type="Proteomes" id="UP001165065"/>
    </source>
</evidence>
<reference evidence="2" key="1">
    <citation type="journal article" date="2023" name="Commun. Biol.">
        <title>Genome analysis of Parmales, the sister group of diatoms, reveals the evolutionary specialization of diatoms from phago-mixotrophs to photoautotrophs.</title>
        <authorList>
            <person name="Ban H."/>
            <person name="Sato S."/>
            <person name="Yoshikawa S."/>
            <person name="Yamada K."/>
            <person name="Nakamura Y."/>
            <person name="Ichinomiya M."/>
            <person name="Sato N."/>
            <person name="Blanc-Mathieu R."/>
            <person name="Endo H."/>
            <person name="Kuwata A."/>
            <person name="Ogata H."/>
        </authorList>
    </citation>
    <scope>NUCLEOTIDE SEQUENCE [LARGE SCALE GENOMIC DNA]</scope>
</reference>